<evidence type="ECO:0000256" key="1">
    <source>
        <dbReference type="SAM" id="MobiDB-lite"/>
    </source>
</evidence>
<proteinExistence type="predicted"/>
<gene>
    <name evidence="2 4" type="ORF">BDZ99DRAFT_514456</name>
</gene>
<reference evidence="4" key="2">
    <citation type="submission" date="2020-04" db="EMBL/GenBank/DDBJ databases">
        <authorList>
            <consortium name="NCBI Genome Project"/>
        </authorList>
    </citation>
    <scope>NUCLEOTIDE SEQUENCE</scope>
    <source>
        <strain evidence="4">CBS 304.34</strain>
    </source>
</reference>
<dbReference type="RefSeq" id="XP_033582776.1">
    <property type="nucleotide sequence ID" value="XM_033724876.1"/>
</dbReference>
<dbReference type="Proteomes" id="UP000504636">
    <property type="component" value="Unplaced"/>
</dbReference>
<protein>
    <submittedName>
        <fullName evidence="2 4">Uncharacterized protein</fullName>
    </submittedName>
</protein>
<accession>A0A6A6Z3T2</accession>
<dbReference type="GeneID" id="54465769"/>
<keyword evidence="3" id="KW-1185">Reference proteome</keyword>
<dbReference type="AlphaFoldDB" id="A0A6A6Z3T2"/>
<organism evidence="2">
    <name type="scientific">Mytilinidion resinicola</name>
    <dbReference type="NCBI Taxonomy" id="574789"/>
    <lineage>
        <taxon>Eukaryota</taxon>
        <taxon>Fungi</taxon>
        <taxon>Dikarya</taxon>
        <taxon>Ascomycota</taxon>
        <taxon>Pezizomycotina</taxon>
        <taxon>Dothideomycetes</taxon>
        <taxon>Pleosporomycetidae</taxon>
        <taxon>Mytilinidiales</taxon>
        <taxon>Mytilinidiaceae</taxon>
        <taxon>Mytilinidion</taxon>
    </lineage>
</organism>
<reference evidence="4" key="3">
    <citation type="submission" date="2025-04" db="UniProtKB">
        <authorList>
            <consortium name="RefSeq"/>
        </authorList>
    </citation>
    <scope>IDENTIFICATION</scope>
    <source>
        <strain evidence="4">CBS 304.34</strain>
    </source>
</reference>
<dbReference type="EMBL" id="MU003693">
    <property type="protein sequence ID" value="KAF2815812.1"/>
    <property type="molecule type" value="Genomic_DNA"/>
</dbReference>
<evidence type="ECO:0000313" key="3">
    <source>
        <dbReference type="Proteomes" id="UP000504636"/>
    </source>
</evidence>
<reference evidence="2 4" key="1">
    <citation type="journal article" date="2020" name="Stud. Mycol.">
        <title>101 Dothideomycetes genomes: a test case for predicting lifestyles and emergence of pathogens.</title>
        <authorList>
            <person name="Haridas S."/>
            <person name="Albert R."/>
            <person name="Binder M."/>
            <person name="Bloem J."/>
            <person name="Labutti K."/>
            <person name="Salamov A."/>
            <person name="Andreopoulos B."/>
            <person name="Baker S."/>
            <person name="Barry K."/>
            <person name="Bills G."/>
            <person name="Bluhm B."/>
            <person name="Cannon C."/>
            <person name="Castanera R."/>
            <person name="Culley D."/>
            <person name="Daum C."/>
            <person name="Ezra D."/>
            <person name="Gonzalez J."/>
            <person name="Henrissat B."/>
            <person name="Kuo A."/>
            <person name="Liang C."/>
            <person name="Lipzen A."/>
            <person name="Lutzoni F."/>
            <person name="Magnuson J."/>
            <person name="Mondo S."/>
            <person name="Nolan M."/>
            <person name="Ohm R."/>
            <person name="Pangilinan J."/>
            <person name="Park H.-J."/>
            <person name="Ramirez L."/>
            <person name="Alfaro M."/>
            <person name="Sun H."/>
            <person name="Tritt A."/>
            <person name="Yoshinaga Y."/>
            <person name="Zwiers L.-H."/>
            <person name="Turgeon B."/>
            <person name="Goodwin S."/>
            <person name="Spatafora J."/>
            <person name="Crous P."/>
            <person name="Grigoriev I."/>
        </authorList>
    </citation>
    <scope>NUCLEOTIDE SEQUENCE</scope>
    <source>
        <strain evidence="2 4">CBS 304.34</strain>
    </source>
</reference>
<name>A0A6A6Z3T2_9PEZI</name>
<evidence type="ECO:0000313" key="2">
    <source>
        <dbReference type="EMBL" id="KAF2815812.1"/>
    </source>
</evidence>
<evidence type="ECO:0000313" key="4">
    <source>
        <dbReference type="RefSeq" id="XP_033582776.1"/>
    </source>
</evidence>
<sequence length="134" mass="14272">MMLADILEDREQRRAVTQPWAWADADEDETEAVTVPGLPDSPPGAMRALPPEAEELVSLQPIDAPARVRGAERVPLGPGAASSGNVLPRLPSDDRPALLPAVPTAFRHGFPVPVHFCATAPILGRPDAPFDACR</sequence>
<feature type="region of interest" description="Disordered" evidence="1">
    <location>
        <begin position="1"/>
        <end position="48"/>
    </location>
</feature>